<proteinExistence type="predicted"/>
<protein>
    <submittedName>
        <fullName evidence="1">Variant erythrocyte surface antigen-1 family protein</fullName>
    </submittedName>
</protein>
<organism evidence="1 2">
    <name type="scientific">Babesia divergens</name>
    <dbReference type="NCBI Taxonomy" id="32595"/>
    <lineage>
        <taxon>Eukaryota</taxon>
        <taxon>Sar</taxon>
        <taxon>Alveolata</taxon>
        <taxon>Apicomplexa</taxon>
        <taxon>Aconoidasida</taxon>
        <taxon>Piroplasmida</taxon>
        <taxon>Babesiidae</taxon>
        <taxon>Babesia</taxon>
    </lineage>
</organism>
<name>A0AAD9LGD3_BABDI</name>
<sequence length="30" mass="3211">LCMGVKVIILNVSVVIHILQDFITDTLGVG</sequence>
<evidence type="ECO:0000313" key="2">
    <source>
        <dbReference type="Proteomes" id="UP001195914"/>
    </source>
</evidence>
<gene>
    <name evidence="1" type="ORF">X943_002269</name>
</gene>
<evidence type="ECO:0000313" key="1">
    <source>
        <dbReference type="EMBL" id="KAK1935301.1"/>
    </source>
</evidence>
<accession>A0AAD9LGD3</accession>
<dbReference type="EMBL" id="JAHBMH010000055">
    <property type="protein sequence ID" value="KAK1935301.1"/>
    <property type="molecule type" value="Genomic_DNA"/>
</dbReference>
<feature type="non-terminal residue" evidence="1">
    <location>
        <position position="1"/>
    </location>
</feature>
<keyword evidence="2" id="KW-1185">Reference proteome</keyword>
<feature type="non-terminal residue" evidence="1">
    <location>
        <position position="30"/>
    </location>
</feature>
<dbReference type="Proteomes" id="UP001195914">
    <property type="component" value="Unassembled WGS sequence"/>
</dbReference>
<reference evidence="1" key="2">
    <citation type="submission" date="2021-05" db="EMBL/GenBank/DDBJ databases">
        <authorList>
            <person name="Pain A."/>
        </authorList>
    </citation>
    <scope>NUCLEOTIDE SEQUENCE</scope>
    <source>
        <strain evidence="1">1802A</strain>
    </source>
</reference>
<comment type="caution">
    <text evidence="1">The sequence shown here is derived from an EMBL/GenBank/DDBJ whole genome shotgun (WGS) entry which is preliminary data.</text>
</comment>
<dbReference type="AlphaFoldDB" id="A0AAD9LGD3"/>
<reference evidence="1" key="1">
    <citation type="journal article" date="2014" name="Nucleic Acids Res.">
        <title>The evolutionary dynamics of variant antigen genes in Babesia reveal a history of genomic innovation underlying host-parasite interaction.</title>
        <authorList>
            <person name="Jackson A.P."/>
            <person name="Otto T.D."/>
            <person name="Darby A."/>
            <person name="Ramaprasad A."/>
            <person name="Xia D."/>
            <person name="Echaide I.E."/>
            <person name="Farber M."/>
            <person name="Gahlot S."/>
            <person name="Gamble J."/>
            <person name="Gupta D."/>
            <person name="Gupta Y."/>
            <person name="Jackson L."/>
            <person name="Malandrin L."/>
            <person name="Malas T.B."/>
            <person name="Moussa E."/>
            <person name="Nair M."/>
            <person name="Reid A.J."/>
            <person name="Sanders M."/>
            <person name="Sharma J."/>
            <person name="Tracey A."/>
            <person name="Quail M.A."/>
            <person name="Weir W."/>
            <person name="Wastling J.M."/>
            <person name="Hall N."/>
            <person name="Willadsen P."/>
            <person name="Lingelbach K."/>
            <person name="Shiels B."/>
            <person name="Tait A."/>
            <person name="Berriman M."/>
            <person name="Allred D.R."/>
            <person name="Pain A."/>
        </authorList>
    </citation>
    <scope>NUCLEOTIDE SEQUENCE</scope>
    <source>
        <strain evidence="1">1802A</strain>
    </source>
</reference>